<dbReference type="SMART" id="SM00326">
    <property type="entry name" value="SH3"/>
    <property type="match status" value="7"/>
</dbReference>
<dbReference type="SMART" id="SM00325">
    <property type="entry name" value="RhoGEF"/>
    <property type="match status" value="1"/>
</dbReference>
<dbReference type="InterPro" id="IPR004148">
    <property type="entry name" value="BAR_dom"/>
</dbReference>
<evidence type="ECO:0000256" key="5">
    <source>
        <dbReference type="ARBA" id="ARBA00022658"/>
    </source>
</evidence>
<dbReference type="InterPro" id="IPR001331">
    <property type="entry name" value="GDS_CDC24_CS"/>
</dbReference>
<organism evidence="13 14">
    <name type="scientific">Dermatophagoides pteronyssinus</name>
    <name type="common">European house dust mite</name>
    <dbReference type="NCBI Taxonomy" id="6956"/>
    <lineage>
        <taxon>Eukaryota</taxon>
        <taxon>Metazoa</taxon>
        <taxon>Ecdysozoa</taxon>
        <taxon>Arthropoda</taxon>
        <taxon>Chelicerata</taxon>
        <taxon>Arachnida</taxon>
        <taxon>Acari</taxon>
        <taxon>Acariformes</taxon>
        <taxon>Sarcoptiformes</taxon>
        <taxon>Astigmata</taxon>
        <taxon>Psoroptidia</taxon>
        <taxon>Analgoidea</taxon>
        <taxon>Pyroglyphidae</taxon>
        <taxon>Dermatophagoidinae</taxon>
        <taxon>Dermatophagoides</taxon>
    </lineage>
</organism>
<feature type="domain" description="SH3" evidence="10">
    <location>
        <begin position="397"/>
        <end position="456"/>
    </location>
</feature>
<evidence type="ECO:0000256" key="2">
    <source>
        <dbReference type="ARBA" id="ARBA00004348"/>
    </source>
</evidence>
<dbReference type="InterPro" id="IPR027267">
    <property type="entry name" value="AH/BAR_dom_sf"/>
</dbReference>
<feature type="region of interest" description="Disordered" evidence="9">
    <location>
        <begin position="308"/>
        <end position="335"/>
    </location>
</feature>
<dbReference type="PROSITE" id="PS50010">
    <property type="entry name" value="DH_2"/>
    <property type="match status" value="1"/>
</dbReference>
<dbReference type="InterPro" id="IPR001452">
    <property type="entry name" value="SH3_domain"/>
</dbReference>
<evidence type="ECO:0000256" key="1">
    <source>
        <dbReference type="ARBA" id="ARBA00004282"/>
    </source>
</evidence>
<dbReference type="Gene3D" id="2.30.30.40">
    <property type="entry name" value="SH3 Domains"/>
    <property type="match status" value="5"/>
</dbReference>
<dbReference type="PANTHER" id="PTHR22834">
    <property type="entry name" value="NUCLEAR FUSION PROTEIN FUS2"/>
    <property type="match status" value="1"/>
</dbReference>
<reference evidence="14" key="1">
    <citation type="submission" date="2025-08" db="UniProtKB">
        <authorList>
            <consortium name="RefSeq"/>
        </authorList>
    </citation>
    <scope>IDENTIFICATION</scope>
    <source>
        <strain evidence="14">Airmid</strain>
    </source>
</reference>
<keyword evidence="5" id="KW-0344">Guanine-nucleotide releasing factor</keyword>
<dbReference type="InterPro" id="IPR051492">
    <property type="entry name" value="Dynamin-Rho_GEF"/>
</dbReference>
<proteinExistence type="predicted"/>
<feature type="domain" description="SH3" evidence="10">
    <location>
        <begin position="1348"/>
        <end position="1408"/>
    </location>
</feature>
<dbReference type="GO" id="GO:0005085">
    <property type="term" value="F:guanyl-nucleotide exchange factor activity"/>
    <property type="evidence" value="ECO:0007669"/>
    <property type="project" value="UniProtKB-KW"/>
</dbReference>
<dbReference type="InterPro" id="IPR035899">
    <property type="entry name" value="DBL_dom_sf"/>
</dbReference>
<dbReference type="Proteomes" id="UP000515146">
    <property type="component" value="Unplaced"/>
</dbReference>
<dbReference type="Gene3D" id="1.20.900.10">
    <property type="entry name" value="Dbl homology (DH) domain"/>
    <property type="match status" value="1"/>
</dbReference>
<dbReference type="OMA" id="NNSEWWF"/>
<evidence type="ECO:0000259" key="10">
    <source>
        <dbReference type="PROSITE" id="PS50002"/>
    </source>
</evidence>
<feature type="compositionally biased region" description="Polar residues" evidence="9">
    <location>
        <begin position="1165"/>
        <end position="1174"/>
    </location>
</feature>
<dbReference type="PROSITE" id="PS50002">
    <property type="entry name" value="SH3"/>
    <property type="match status" value="4"/>
</dbReference>
<dbReference type="InterPro" id="IPR036028">
    <property type="entry name" value="SH3-like_dom_sf"/>
</dbReference>
<dbReference type="GO" id="GO:0035556">
    <property type="term" value="P:intracellular signal transduction"/>
    <property type="evidence" value="ECO:0007669"/>
    <property type="project" value="InterPro"/>
</dbReference>
<evidence type="ECO:0000259" key="12">
    <source>
        <dbReference type="PROSITE" id="PS51021"/>
    </source>
</evidence>
<dbReference type="PANTHER" id="PTHR22834:SF20">
    <property type="entry name" value="SH3 DOMAIN-CONTAINING PROTEIN"/>
    <property type="match status" value="1"/>
</dbReference>
<dbReference type="SUPFAM" id="SSF103657">
    <property type="entry name" value="BAR/IMD domain-like"/>
    <property type="match status" value="1"/>
</dbReference>
<dbReference type="Pfam" id="PF00018">
    <property type="entry name" value="SH3_1"/>
    <property type="match status" value="2"/>
</dbReference>
<feature type="domain" description="DH" evidence="11">
    <location>
        <begin position="651"/>
        <end position="836"/>
    </location>
</feature>
<evidence type="ECO:0000256" key="8">
    <source>
        <dbReference type="PROSITE-ProRule" id="PRU00192"/>
    </source>
</evidence>
<dbReference type="GO" id="GO:0005795">
    <property type="term" value="C:Golgi stack"/>
    <property type="evidence" value="ECO:0007669"/>
    <property type="project" value="UniProtKB-SubCell"/>
</dbReference>
<feature type="domain" description="SH3" evidence="10">
    <location>
        <begin position="221"/>
        <end position="283"/>
    </location>
</feature>
<dbReference type="Pfam" id="PF14604">
    <property type="entry name" value="SH3_9"/>
    <property type="match status" value="1"/>
</dbReference>
<dbReference type="SUPFAM" id="SSF48065">
    <property type="entry name" value="DBL homology domain (DH-domain)"/>
    <property type="match status" value="1"/>
</dbReference>
<evidence type="ECO:0000256" key="7">
    <source>
        <dbReference type="ARBA" id="ARBA00032587"/>
    </source>
</evidence>
<keyword evidence="6" id="KW-0965">Cell junction</keyword>
<feature type="domain" description="SH3" evidence="10">
    <location>
        <begin position="485"/>
        <end position="546"/>
    </location>
</feature>
<evidence type="ECO:0000313" key="14">
    <source>
        <dbReference type="RefSeq" id="XP_027204110.1"/>
    </source>
</evidence>
<feature type="region of interest" description="Disordered" evidence="9">
    <location>
        <begin position="1150"/>
        <end position="1174"/>
    </location>
</feature>
<dbReference type="KEGG" id="dpte:113797862"/>
<dbReference type="InParanoid" id="A0A6P6YFT7"/>
<dbReference type="SUPFAM" id="SSF50044">
    <property type="entry name" value="SH3-domain"/>
    <property type="match status" value="7"/>
</dbReference>
<evidence type="ECO:0000256" key="9">
    <source>
        <dbReference type="SAM" id="MobiDB-lite"/>
    </source>
</evidence>
<dbReference type="RefSeq" id="XP_027204110.1">
    <property type="nucleotide sequence ID" value="XM_027348309.1"/>
</dbReference>
<keyword evidence="4 8" id="KW-0728">SH3 domain</keyword>
<evidence type="ECO:0000259" key="11">
    <source>
        <dbReference type="PROSITE" id="PS50010"/>
    </source>
</evidence>
<protein>
    <recommendedName>
        <fullName evidence="3">Dynamin-binding protein</fullName>
    </recommendedName>
    <alternativeName>
        <fullName evidence="7">Scaffold protein Tuba</fullName>
    </alternativeName>
</protein>
<feature type="domain" description="BAR" evidence="12">
    <location>
        <begin position="877"/>
        <end position="1119"/>
    </location>
</feature>
<feature type="compositionally biased region" description="Low complexity" evidence="9">
    <location>
        <begin position="1150"/>
        <end position="1164"/>
    </location>
</feature>
<accession>A0A6P6YFT7</accession>
<dbReference type="Pfam" id="PF00621">
    <property type="entry name" value="RhoGEF"/>
    <property type="match status" value="1"/>
</dbReference>
<dbReference type="GO" id="GO:0070161">
    <property type="term" value="C:anchoring junction"/>
    <property type="evidence" value="ECO:0007669"/>
    <property type="project" value="UniProtKB-SubCell"/>
</dbReference>
<dbReference type="PROSITE" id="PS51021">
    <property type="entry name" value="BAR"/>
    <property type="match status" value="1"/>
</dbReference>
<evidence type="ECO:0000256" key="6">
    <source>
        <dbReference type="ARBA" id="ARBA00022949"/>
    </source>
</evidence>
<dbReference type="OrthoDB" id="27823at2759"/>
<dbReference type="SMART" id="SM00721">
    <property type="entry name" value="BAR"/>
    <property type="match status" value="1"/>
</dbReference>
<evidence type="ECO:0000256" key="3">
    <source>
        <dbReference type="ARBA" id="ARBA00018186"/>
    </source>
</evidence>
<comment type="subcellular location">
    <subcellularLocation>
        <location evidence="1">Cell junction</location>
    </subcellularLocation>
    <subcellularLocation>
        <location evidence="2">Golgi apparatus</location>
        <location evidence="2">Golgi stack</location>
    </subcellularLocation>
</comment>
<name>A0A6P6YFT7_DERPT</name>
<feature type="compositionally biased region" description="Pro residues" evidence="9">
    <location>
        <begin position="321"/>
        <end position="333"/>
    </location>
</feature>
<dbReference type="PROSITE" id="PS00741">
    <property type="entry name" value="DH_1"/>
    <property type="match status" value="1"/>
</dbReference>
<keyword evidence="13" id="KW-1185">Reference proteome</keyword>
<evidence type="ECO:0000256" key="4">
    <source>
        <dbReference type="ARBA" id="ARBA00022443"/>
    </source>
</evidence>
<sequence length="1408" mass="163150">MLNNNISKLLSTKTTAMSDHTKCLLTIHKSFTGQYEDELTIEPRQIAQLIRKLDKFWYEVYMEDQVGKIPIDCCREMRDDLFQNLRIAPEIKQAVFVAKHDFINNCEDGDLKFARFEFIIGFHPINNDWWNGTRLNSVQRFNDNLFVNDTDCGIFPLTFVWKLRNDLLPDSIFDPRGIPVKVASKYPIIDNTVCVEKQEIQSNKTLPEQNKQTSSNTKKNEYLFYVKVVKTMEAKLDQEIDLPLIGEVLGIIEENDKLYYEGESLSRKIRGIFPKNFVVKIDNPENNAENSEPTGSNRISNADAICDIHHDSDNSSNGRSPVPPSFSPPPPPDILDILNYQNEKLHAKIESNKVDADKNSQQQPGCQDLPPSYEAAMNASAHSQPVAYGYANYMFNEMEPYGRALYDFEAQDDSELSLRQDQIVRLIRYYDQDWMEGEIHGRIGFFPRSYISIIVDCKEQNNSAHQSDQKQADSTQNHVEAIDFPSDSLAKILYDFDGEMEQDLKVRAGDIVTMLRRFTTTDWIEAKDSVGNVGFVHMNLCQPFQKSSDQSVITTLNATISTSNLYPKIDVLEKEKIAETSVSQQQEQVIQPKPHRRAPIAPRRSDVFPTFNQFLIQEKQEHYQFDLDGNESSIQSETNSNLKAQNQKQNQRECVITELLQTEKDYCHALNVCHHVFNSSIYEAKKVNVDVDRLLSDMKSIIDVSKHLIKSLENYAHNRAYVDQRVGICFLDLKFKINESYTQYCRNHDSVHSLLKFYEGNVISQSYIKNCLGRIQDQTNCFDLSSILIKPVQRILKYPLLLNELIKFTEEDHVDYEPLKMAFQMITDIATRINEHKRRQDLIQKYCRAKDATLAEKLKNLSMHSVLKKSSRFKYRILSSLQFSSGTKDKDYDNALHFFLEVDKTIRTFLKDMKDYIDAMDKYNVELLSTMETINEYCDFKSHPRFDIEQIREKYILMYHDHFKFFKKSIECNVIKPLTMLLEKFASPVRLISKRDDKRVDYEASLKSSKSSVENTNLLKNTFEALNQQLIDELPILSDTSLQILINCIQAFLCEHKRFVGYMAKHQLDLHELPLVKNTSFEFFSDIDDTFQVKHNLNFEQMLREFSLLHTSSFQESSSSLTAFTRLGSKRNSNTWKNSLPINKTYQFDTTQSQQIPQQKPGQSASNHQTQNESNRQILKNKYDSKHLYTVTKNYEPCDIMEICVHQNDLIGVIKYKEPNGNENRWYIDRGFIQGFVPRNLLTPYQTQMNSQKQWEQELNRYDQVAEDQISIPDPIEPERYYSTVPIDETFGSDHSSLLSLEEIDSNKKNELAEFDPLTSVSTSSTTFQNISSIISNEKQNEFENKKPDDNYYTAAYPFKAAGPNQISLNFGQKVLVLCKHDTSGNSDWWLVSHSNQKGYVPGNYLKK</sequence>
<gene>
    <name evidence="14" type="primary">LOC113797862</name>
</gene>
<dbReference type="Gene3D" id="1.20.1270.60">
    <property type="entry name" value="Arfaptin homology (AH) domain/BAR domain"/>
    <property type="match status" value="1"/>
</dbReference>
<dbReference type="CDD" id="cd00174">
    <property type="entry name" value="SH3"/>
    <property type="match status" value="1"/>
</dbReference>
<dbReference type="InterPro" id="IPR000219">
    <property type="entry name" value="DH_dom"/>
</dbReference>
<evidence type="ECO:0000313" key="13">
    <source>
        <dbReference type="Proteomes" id="UP000515146"/>
    </source>
</evidence>
<dbReference type="CDD" id="cd00160">
    <property type="entry name" value="RhoGEF"/>
    <property type="match status" value="1"/>
</dbReference>